<dbReference type="InterPro" id="IPR011990">
    <property type="entry name" value="TPR-like_helical_dom_sf"/>
</dbReference>
<evidence type="ECO:0000313" key="8">
    <source>
        <dbReference type="Proteomes" id="UP000018144"/>
    </source>
</evidence>
<evidence type="ECO:0000313" key="7">
    <source>
        <dbReference type="EMBL" id="CCX04753.1"/>
    </source>
</evidence>
<keyword evidence="4" id="KW-0677">Repeat</keyword>
<dbReference type="SUPFAM" id="SSF48452">
    <property type="entry name" value="TPR-like"/>
    <property type="match status" value="1"/>
</dbReference>
<sequence length="444" mass="51196">MAAEKARFYLEKSMPELREYEKKKIFTREEIAAITKKRTDFEHRINASGCSLNDFTRYVQYEMNLDALYRKRIKRMGIRTRMHYGTKRIFFIFDRATRKFPGDVATWLKYIEYAKKEKANNVVAKVLSSALKLHPAKPDLWIYAAHHAMDDNLDISEARGHMQRGLRFCNKSKDMWREYAKLEMAFVAKVFIRRKVLGIDAPAKKVDNQEEDDENMWKLPEVTGEELETMKKDKSLDTVALENVDTNPALNGALAIAIFDQAMKEIPGDLSFAEEFYNLFAKFTAVKCCEKLLIHTVKFMLDTVPRNARALWLGVHLGMFGVEPSDDVFPSRLQIAFEGMTAALTVTDNKKELYLSFTRHFTALLGANPDLNPVFRKAISASLSKYYKQAEAENEALPELYVRWAEFMMQRGKREEAVVIIERGLSRYPGEGFLLGALEKIKSL</sequence>
<accession>U4KU48</accession>
<evidence type="ECO:0000256" key="4">
    <source>
        <dbReference type="ARBA" id="ARBA00022737"/>
    </source>
</evidence>
<dbReference type="GO" id="GO:0030515">
    <property type="term" value="F:snoRNA binding"/>
    <property type="evidence" value="ECO:0007669"/>
    <property type="project" value="InterPro"/>
</dbReference>
<keyword evidence="3" id="KW-0698">rRNA processing</keyword>
<evidence type="ECO:0000256" key="1">
    <source>
        <dbReference type="ARBA" id="ARBA00004604"/>
    </source>
</evidence>
<dbReference type="InterPro" id="IPR013949">
    <property type="entry name" value="Utp6"/>
</dbReference>
<dbReference type="SMART" id="SM00386">
    <property type="entry name" value="HAT"/>
    <property type="match status" value="3"/>
</dbReference>
<dbReference type="GO" id="GO:0034388">
    <property type="term" value="C:Pwp2p-containing subcomplex of 90S preribosome"/>
    <property type="evidence" value="ECO:0007669"/>
    <property type="project" value="TreeGrafter"/>
</dbReference>
<dbReference type="GO" id="GO:0032040">
    <property type="term" value="C:small-subunit processome"/>
    <property type="evidence" value="ECO:0007669"/>
    <property type="project" value="TreeGrafter"/>
</dbReference>
<reference evidence="7 8" key="1">
    <citation type="journal article" date="2013" name="PLoS Genet.">
        <title>The genome and development-dependent transcriptomes of Pyronema confluens: a window into fungal evolution.</title>
        <authorList>
            <person name="Traeger S."/>
            <person name="Altegoer F."/>
            <person name="Freitag M."/>
            <person name="Gabaldon T."/>
            <person name="Kempken F."/>
            <person name="Kumar A."/>
            <person name="Marcet-Houben M."/>
            <person name="Poggeler S."/>
            <person name="Stajich J.E."/>
            <person name="Nowrousian M."/>
        </authorList>
    </citation>
    <scope>NUCLEOTIDE SEQUENCE [LARGE SCALE GENOMIC DNA]</scope>
    <source>
        <strain evidence="8">CBS 100304</strain>
        <tissue evidence="7">Vegetative mycelium</tissue>
    </source>
</reference>
<comment type="similarity">
    <text evidence="2">Belongs to the UTP6 family.</text>
</comment>
<evidence type="ECO:0000256" key="5">
    <source>
        <dbReference type="ARBA" id="ARBA00023242"/>
    </source>
</evidence>
<dbReference type="PANTHER" id="PTHR23271:SF1">
    <property type="entry name" value="U3 SMALL NUCLEOLAR RNA-ASSOCIATED PROTEIN 6 HOMOLOG"/>
    <property type="match status" value="1"/>
</dbReference>
<dbReference type="Pfam" id="PF23240">
    <property type="entry name" value="HAT_PRP39_N"/>
    <property type="match status" value="1"/>
</dbReference>
<dbReference type="STRING" id="1076935.U4KU48"/>
<protein>
    <submittedName>
        <fullName evidence="7">Similar to U3 small nucleolar RNA-associated protein 6 acc. no. Q02354</fullName>
    </submittedName>
</protein>
<dbReference type="EMBL" id="HF935217">
    <property type="protein sequence ID" value="CCX04753.1"/>
    <property type="molecule type" value="Genomic_DNA"/>
</dbReference>
<dbReference type="OMA" id="YAKLEMI"/>
<gene>
    <name evidence="7" type="ORF">PCON_03644</name>
</gene>
<dbReference type="GO" id="GO:0000462">
    <property type="term" value="P:maturation of SSU-rRNA from tricistronic rRNA transcript (SSU-rRNA, 5.8S rRNA, LSU-rRNA)"/>
    <property type="evidence" value="ECO:0007669"/>
    <property type="project" value="InterPro"/>
</dbReference>
<dbReference type="Gene3D" id="1.25.40.10">
    <property type="entry name" value="Tetratricopeptide repeat domain"/>
    <property type="match status" value="1"/>
</dbReference>
<dbReference type="Proteomes" id="UP000018144">
    <property type="component" value="Unassembled WGS sequence"/>
</dbReference>
<name>U4KU48_PYROM</name>
<organism evidence="7 8">
    <name type="scientific">Pyronema omphalodes (strain CBS 100304)</name>
    <name type="common">Pyronema confluens</name>
    <dbReference type="NCBI Taxonomy" id="1076935"/>
    <lineage>
        <taxon>Eukaryota</taxon>
        <taxon>Fungi</taxon>
        <taxon>Dikarya</taxon>
        <taxon>Ascomycota</taxon>
        <taxon>Pezizomycotina</taxon>
        <taxon>Pezizomycetes</taxon>
        <taxon>Pezizales</taxon>
        <taxon>Pyronemataceae</taxon>
        <taxon>Pyronema</taxon>
    </lineage>
</organism>
<keyword evidence="8" id="KW-1185">Reference proteome</keyword>
<comment type="subcellular location">
    <subcellularLocation>
        <location evidence="1">Nucleus</location>
        <location evidence="1">Nucleolus</location>
    </subcellularLocation>
</comment>
<dbReference type="AlphaFoldDB" id="U4KU48"/>
<evidence type="ECO:0000259" key="6">
    <source>
        <dbReference type="Pfam" id="PF08640"/>
    </source>
</evidence>
<proteinExistence type="inferred from homology"/>
<dbReference type="eggNOG" id="KOG2396">
    <property type="taxonomic scope" value="Eukaryota"/>
</dbReference>
<keyword evidence="5" id="KW-0539">Nucleus</keyword>
<dbReference type="Pfam" id="PF08640">
    <property type="entry name" value="U3_assoc_6"/>
    <property type="match status" value="1"/>
</dbReference>
<evidence type="ECO:0000256" key="3">
    <source>
        <dbReference type="ARBA" id="ARBA00022552"/>
    </source>
</evidence>
<dbReference type="InterPro" id="IPR003107">
    <property type="entry name" value="HAT"/>
</dbReference>
<evidence type="ECO:0000256" key="2">
    <source>
        <dbReference type="ARBA" id="ARBA00010734"/>
    </source>
</evidence>
<dbReference type="OrthoDB" id="28112at2759"/>
<feature type="domain" description="U3 small nucleolar RNA-associated protein 6 N-terminal" evidence="6">
    <location>
        <begin position="10"/>
        <end position="79"/>
    </location>
</feature>
<dbReference type="PANTHER" id="PTHR23271">
    <property type="entry name" value="HEPATOCELLULAR CARCINOMA-ASSOCIATED ANTIGEN 66"/>
    <property type="match status" value="1"/>
</dbReference>
<dbReference type="InterPro" id="IPR055347">
    <property type="entry name" value="UTP6_N"/>
</dbReference>